<reference evidence="2 3" key="1">
    <citation type="submission" date="2020-07" db="EMBL/GenBank/DDBJ databases">
        <title>Comparative genomics of pyrophilous fungi reveals a link between fire events and developmental genes.</title>
        <authorList>
            <consortium name="DOE Joint Genome Institute"/>
            <person name="Steindorff A.S."/>
            <person name="Carver A."/>
            <person name="Calhoun S."/>
            <person name="Stillman K."/>
            <person name="Liu H."/>
            <person name="Lipzen A."/>
            <person name="Pangilinan J."/>
            <person name="Labutti K."/>
            <person name="Bruns T.D."/>
            <person name="Grigoriev I.V."/>
        </authorList>
    </citation>
    <scope>NUCLEOTIDE SEQUENCE [LARGE SCALE GENOMIC DNA]</scope>
    <source>
        <strain evidence="2 3">CBS 144469</strain>
    </source>
</reference>
<dbReference type="EMBL" id="JACGCI010000058">
    <property type="protein sequence ID" value="KAF6750151.1"/>
    <property type="molecule type" value="Genomic_DNA"/>
</dbReference>
<dbReference type="OrthoDB" id="244495at2759"/>
<gene>
    <name evidence="2" type="ORF">DFP72DRAFT_1072490</name>
</gene>
<evidence type="ECO:0000313" key="3">
    <source>
        <dbReference type="Proteomes" id="UP000521943"/>
    </source>
</evidence>
<feature type="region of interest" description="Disordered" evidence="1">
    <location>
        <begin position="1"/>
        <end position="84"/>
    </location>
</feature>
<feature type="compositionally biased region" description="Low complexity" evidence="1">
    <location>
        <begin position="53"/>
        <end position="66"/>
    </location>
</feature>
<dbReference type="AlphaFoldDB" id="A0A8H6HQV8"/>
<comment type="caution">
    <text evidence="2">The sequence shown here is derived from an EMBL/GenBank/DDBJ whole genome shotgun (WGS) entry which is preliminary data.</text>
</comment>
<sequence length="113" mass="11900">MGSQSMPLAPPLPSPASANIGNPPRRRAPTLPKIHRQNTGKPLIQIPPPPSPSHSNMTSPASSASPQTPLNLETDSARIDGVDTSPPFTFVSDAPSVHPLKGQMFAFALPSKY</sequence>
<dbReference type="Proteomes" id="UP000521943">
    <property type="component" value="Unassembled WGS sequence"/>
</dbReference>
<protein>
    <submittedName>
        <fullName evidence="2">Uncharacterized protein</fullName>
    </submittedName>
</protein>
<evidence type="ECO:0000256" key="1">
    <source>
        <dbReference type="SAM" id="MobiDB-lite"/>
    </source>
</evidence>
<organism evidence="2 3">
    <name type="scientific">Ephemerocybe angulata</name>
    <dbReference type="NCBI Taxonomy" id="980116"/>
    <lineage>
        <taxon>Eukaryota</taxon>
        <taxon>Fungi</taxon>
        <taxon>Dikarya</taxon>
        <taxon>Basidiomycota</taxon>
        <taxon>Agaricomycotina</taxon>
        <taxon>Agaricomycetes</taxon>
        <taxon>Agaricomycetidae</taxon>
        <taxon>Agaricales</taxon>
        <taxon>Agaricineae</taxon>
        <taxon>Psathyrellaceae</taxon>
        <taxon>Ephemerocybe</taxon>
    </lineage>
</organism>
<evidence type="ECO:0000313" key="2">
    <source>
        <dbReference type="EMBL" id="KAF6750151.1"/>
    </source>
</evidence>
<feature type="compositionally biased region" description="Basic residues" evidence="1">
    <location>
        <begin position="24"/>
        <end position="38"/>
    </location>
</feature>
<name>A0A8H6HQV8_9AGAR</name>
<keyword evidence="3" id="KW-1185">Reference proteome</keyword>
<proteinExistence type="predicted"/>
<accession>A0A8H6HQV8</accession>